<proteinExistence type="inferred from homology"/>
<keyword evidence="2 8" id="KW-0808">Transferase</keyword>
<dbReference type="NCBIfam" id="TIGR00339">
    <property type="entry name" value="sopT"/>
    <property type="match status" value="1"/>
</dbReference>
<organism evidence="11 12">
    <name type="scientific">Brevibacillus fortis</name>
    <dbReference type="NCBI Taxonomy" id="2126352"/>
    <lineage>
        <taxon>Bacteria</taxon>
        <taxon>Bacillati</taxon>
        <taxon>Bacillota</taxon>
        <taxon>Bacilli</taxon>
        <taxon>Bacillales</taxon>
        <taxon>Paenibacillaceae</taxon>
        <taxon>Brevibacillus</taxon>
    </lineage>
</organism>
<dbReference type="GO" id="GO:0004781">
    <property type="term" value="F:sulfate adenylyltransferase (ATP) activity"/>
    <property type="evidence" value="ECO:0007669"/>
    <property type="project" value="UniProtKB-UniRule"/>
</dbReference>
<sequence>MRSAQMNSAGGKYVKQEILPHGIKKAIIVDKWTLSDIECLAIGAFSPLTGFMEEADYHVVVETMRLANGTVWPLPVTLAVDAFVHDDLVPGDSILLRGEDGVGYAILRVKSCFVPDKMREAELVFRTVDLAHPGVKKLFEKPDLYVGGSVEVLQKPQPERFSDFYLTPAETRERFRENGWKTVVGFQTRNPVHRAHEYIQKAALEIVDGLFLNPLMGETKSDDVPAQVRMKSYLALLENYYPHNRVLLGAFPAAMRYAGPREAVFHALVRKNYGCTHFIVGRDHAGVGDYYGTYDAQHIFSEFAPGELGIQLLFFEHSFYCTACQGMATTKTCPHDKDSHLTLSGTKVREMLRTGITPPPEFTRPEVAIILIEGLQSPQ</sequence>
<dbReference type="EMBL" id="PXZM01000048">
    <property type="protein sequence ID" value="PSJ87601.1"/>
    <property type="molecule type" value="Genomic_DNA"/>
</dbReference>
<comment type="catalytic activity">
    <reaction evidence="7 8">
        <text>sulfate + ATP + H(+) = adenosine 5'-phosphosulfate + diphosphate</text>
        <dbReference type="Rhea" id="RHEA:18133"/>
        <dbReference type="ChEBI" id="CHEBI:15378"/>
        <dbReference type="ChEBI" id="CHEBI:16189"/>
        <dbReference type="ChEBI" id="CHEBI:30616"/>
        <dbReference type="ChEBI" id="CHEBI:33019"/>
        <dbReference type="ChEBI" id="CHEBI:58243"/>
        <dbReference type="EC" id="2.7.7.4"/>
    </reaction>
</comment>
<evidence type="ECO:0000256" key="2">
    <source>
        <dbReference type="ARBA" id="ARBA00022679"/>
    </source>
</evidence>
<evidence type="ECO:0000256" key="8">
    <source>
        <dbReference type="HAMAP-Rule" id="MF_00066"/>
    </source>
</evidence>
<dbReference type="Gene3D" id="3.10.400.10">
    <property type="entry name" value="Sulfate adenylyltransferase"/>
    <property type="match status" value="1"/>
</dbReference>
<dbReference type="GO" id="GO:0070814">
    <property type="term" value="P:hydrogen sulfide biosynthetic process"/>
    <property type="evidence" value="ECO:0007669"/>
    <property type="project" value="UniProtKB-UniRule"/>
</dbReference>
<dbReference type="NCBIfam" id="NF003166">
    <property type="entry name" value="PRK04149.1"/>
    <property type="match status" value="1"/>
</dbReference>
<accession>A0A2P7UKT1</accession>
<dbReference type="GO" id="GO:0000103">
    <property type="term" value="P:sulfate assimilation"/>
    <property type="evidence" value="ECO:0007669"/>
    <property type="project" value="UniProtKB-UniRule"/>
</dbReference>
<dbReference type="UniPathway" id="UPA00140">
    <property type="reaction ID" value="UER00204"/>
</dbReference>
<evidence type="ECO:0000256" key="4">
    <source>
        <dbReference type="ARBA" id="ARBA00022741"/>
    </source>
</evidence>
<comment type="similarity">
    <text evidence="6 8">Belongs to the sulfate adenylyltransferase family.</text>
</comment>
<dbReference type="OrthoDB" id="9804504at2"/>
<dbReference type="InterPro" id="IPR024951">
    <property type="entry name" value="Sulfurylase_cat_dom"/>
</dbReference>
<dbReference type="InterPro" id="IPR014729">
    <property type="entry name" value="Rossmann-like_a/b/a_fold"/>
</dbReference>
<comment type="pathway">
    <text evidence="1 8">Sulfur metabolism; hydrogen sulfide biosynthesis; sulfite from sulfate: step 1/3.</text>
</comment>
<dbReference type="CDD" id="cd00517">
    <property type="entry name" value="ATPS"/>
    <property type="match status" value="1"/>
</dbReference>
<dbReference type="InterPro" id="IPR020792">
    <property type="entry name" value="SO4_adenylyltransferase_pro"/>
</dbReference>
<dbReference type="PANTHER" id="PTHR43509:SF1">
    <property type="entry name" value="SULFATE ADENYLYLTRANSFERASE"/>
    <property type="match status" value="1"/>
</dbReference>
<evidence type="ECO:0000256" key="3">
    <source>
        <dbReference type="ARBA" id="ARBA00022695"/>
    </source>
</evidence>
<keyword evidence="5 8" id="KW-0067">ATP-binding</keyword>
<dbReference type="EC" id="2.7.7.4" evidence="8"/>
<dbReference type="Proteomes" id="UP000240419">
    <property type="component" value="Unassembled WGS sequence"/>
</dbReference>
<feature type="domain" description="Sulphate adenylyltransferase catalytic" evidence="9">
    <location>
        <begin position="163"/>
        <end position="373"/>
    </location>
</feature>
<keyword evidence="4 8" id="KW-0547">Nucleotide-binding</keyword>
<keyword evidence="12" id="KW-1185">Reference proteome</keyword>
<dbReference type="RefSeq" id="WP_106841560.1">
    <property type="nucleotide sequence ID" value="NZ_JBCNIW010000018.1"/>
</dbReference>
<dbReference type="InterPro" id="IPR015947">
    <property type="entry name" value="PUA-like_sf"/>
</dbReference>
<protein>
    <recommendedName>
        <fullName evidence="8">Sulfate adenylyltransferase</fullName>
        <ecNumber evidence="8">2.7.7.4</ecNumber>
    </recommendedName>
    <alternativeName>
        <fullName evidence="8">ATP-sulfurylase</fullName>
    </alternativeName>
    <alternativeName>
        <fullName evidence="8">Sulfate adenylate transferase</fullName>
        <shortName evidence="8">SAT</shortName>
    </alternativeName>
</protein>
<dbReference type="Gene3D" id="3.40.50.620">
    <property type="entry name" value="HUPs"/>
    <property type="match status" value="1"/>
</dbReference>
<dbReference type="GO" id="GO:0005524">
    <property type="term" value="F:ATP binding"/>
    <property type="evidence" value="ECO:0007669"/>
    <property type="project" value="UniProtKB-KW"/>
</dbReference>
<dbReference type="HAMAP" id="MF_00066">
    <property type="entry name" value="Sulf_adenylyltr"/>
    <property type="match status" value="1"/>
</dbReference>
<evidence type="ECO:0000256" key="6">
    <source>
        <dbReference type="ARBA" id="ARBA00037980"/>
    </source>
</evidence>
<evidence type="ECO:0000259" key="10">
    <source>
        <dbReference type="Pfam" id="PF14306"/>
    </source>
</evidence>
<evidence type="ECO:0000313" key="11">
    <source>
        <dbReference type="EMBL" id="PSJ87601.1"/>
    </source>
</evidence>
<comment type="caution">
    <text evidence="11">The sequence shown here is derived from an EMBL/GenBank/DDBJ whole genome shotgun (WGS) entry which is preliminary data.</text>
</comment>
<evidence type="ECO:0000256" key="5">
    <source>
        <dbReference type="ARBA" id="ARBA00022840"/>
    </source>
</evidence>
<keyword evidence="3 8" id="KW-0548">Nucleotidyltransferase</keyword>
<evidence type="ECO:0000256" key="7">
    <source>
        <dbReference type="ARBA" id="ARBA00049370"/>
    </source>
</evidence>
<gene>
    <name evidence="8 11" type="primary">sat</name>
    <name evidence="11" type="ORF">C7R93_26275</name>
</gene>
<dbReference type="Pfam" id="PF14306">
    <property type="entry name" value="PUA_2"/>
    <property type="match status" value="1"/>
</dbReference>
<dbReference type="InterPro" id="IPR002650">
    <property type="entry name" value="Sulphate_adenylyltransferase"/>
</dbReference>
<dbReference type="Pfam" id="PF01747">
    <property type="entry name" value="ATP-sulfurylase"/>
    <property type="match status" value="1"/>
</dbReference>
<dbReference type="InterPro" id="IPR025980">
    <property type="entry name" value="ATP-Sase_PUA-like_dom"/>
</dbReference>
<dbReference type="PANTHER" id="PTHR43509">
    <property type="match status" value="1"/>
</dbReference>
<name>A0A2P7UKT1_9BACL</name>
<evidence type="ECO:0000256" key="1">
    <source>
        <dbReference type="ARBA" id="ARBA00005048"/>
    </source>
</evidence>
<evidence type="ECO:0000259" key="9">
    <source>
        <dbReference type="Pfam" id="PF01747"/>
    </source>
</evidence>
<feature type="domain" description="ATP-sulfurylase PUA-like" evidence="10">
    <location>
        <begin position="25"/>
        <end position="155"/>
    </location>
</feature>
<reference evidence="11 12" key="1">
    <citation type="submission" date="2018-03" db="EMBL/GenBank/DDBJ databases">
        <title>Brevisbacillus phylogenomics.</title>
        <authorList>
            <person name="Dunlap C."/>
        </authorList>
    </citation>
    <scope>NUCLEOTIDE SEQUENCE [LARGE SCALE GENOMIC DNA]</scope>
    <source>
        <strain evidence="11 12">NRRL NRS-1210</strain>
    </source>
</reference>
<dbReference type="AlphaFoldDB" id="A0A2P7UKT1"/>
<dbReference type="SUPFAM" id="SSF52374">
    <property type="entry name" value="Nucleotidylyl transferase"/>
    <property type="match status" value="1"/>
</dbReference>
<dbReference type="SUPFAM" id="SSF88697">
    <property type="entry name" value="PUA domain-like"/>
    <property type="match status" value="1"/>
</dbReference>
<evidence type="ECO:0000313" key="12">
    <source>
        <dbReference type="Proteomes" id="UP000240419"/>
    </source>
</evidence>